<comment type="caution">
    <text evidence="2">The sequence shown here is derived from an EMBL/GenBank/DDBJ whole genome shotgun (WGS) entry which is preliminary data.</text>
</comment>
<reference evidence="2" key="1">
    <citation type="submission" date="2020-09" db="EMBL/GenBank/DDBJ databases">
        <title>Comparative genome analyses of four rice-infecting Rhizoctonia solani isolates reveal extensive enrichment of homogalacturonan modification genes.</title>
        <authorList>
            <person name="Lee D.-Y."/>
            <person name="Jeon J."/>
            <person name="Kim K.-T."/>
            <person name="Cheong K."/>
            <person name="Song H."/>
            <person name="Choi G."/>
            <person name="Ko J."/>
            <person name="Opiyo S.O."/>
            <person name="Zuo S."/>
            <person name="Madhav S."/>
            <person name="Lee Y.-H."/>
            <person name="Wang G.-L."/>
        </authorList>
    </citation>
    <scope>NUCLEOTIDE SEQUENCE</scope>
    <source>
        <strain evidence="2">AG1-IA B2</strain>
    </source>
</reference>
<gene>
    <name evidence="2" type="ORF">RHS01_04755</name>
</gene>
<feature type="region of interest" description="Disordered" evidence="1">
    <location>
        <begin position="302"/>
        <end position="330"/>
    </location>
</feature>
<organism evidence="2 3">
    <name type="scientific">Rhizoctonia solani</name>
    <dbReference type="NCBI Taxonomy" id="456999"/>
    <lineage>
        <taxon>Eukaryota</taxon>
        <taxon>Fungi</taxon>
        <taxon>Dikarya</taxon>
        <taxon>Basidiomycota</taxon>
        <taxon>Agaricomycotina</taxon>
        <taxon>Agaricomycetes</taxon>
        <taxon>Cantharellales</taxon>
        <taxon>Ceratobasidiaceae</taxon>
        <taxon>Rhizoctonia</taxon>
    </lineage>
</organism>
<feature type="region of interest" description="Disordered" evidence="1">
    <location>
        <begin position="96"/>
        <end position="158"/>
    </location>
</feature>
<dbReference type="GO" id="GO:0003743">
    <property type="term" value="F:translation initiation factor activity"/>
    <property type="evidence" value="ECO:0007669"/>
    <property type="project" value="UniProtKB-KW"/>
</dbReference>
<evidence type="ECO:0000256" key="1">
    <source>
        <dbReference type="SAM" id="MobiDB-lite"/>
    </source>
</evidence>
<feature type="region of interest" description="Disordered" evidence="1">
    <location>
        <begin position="343"/>
        <end position="374"/>
    </location>
</feature>
<feature type="compositionally biased region" description="Low complexity" evidence="1">
    <location>
        <begin position="468"/>
        <end position="483"/>
    </location>
</feature>
<keyword evidence="2" id="KW-0396">Initiation factor</keyword>
<keyword evidence="2" id="KW-0648">Protein biosynthesis</keyword>
<name>A0A8H7M7C6_9AGAM</name>
<proteinExistence type="predicted"/>
<evidence type="ECO:0000313" key="3">
    <source>
        <dbReference type="Proteomes" id="UP000614334"/>
    </source>
</evidence>
<sequence>MRTILVRHIGFLAEISRDSLLKKVSDHLCHLFVATTPQSEDHHLLARCSIRATMDSPVTLTTHNPFEDDDLGGQGGYALVTSIFSKMKNTFVATGPSGATTTSVPTPSVTVPTTGENTNKPANKAVNKVTSPTNPPSPVRAPSLKPATKSLKPGGSNPAPPLVSFAPIAVEQPRYIAEGASIAPQTYEGVEGLYGTSIQGLRFQTMPEVFLETTGWMMNTARNVTTARAYSQLGDVNITVGCAANIISSTRFGQEGMIRVCNLCLQVLEDEGLDDDDDRRSVTSAATSAPVYHPFHYHQRSMSLSQSYQPPSPFSATGPRRTDEPFPLFSRGDLSLRHRLQYRAHDSDDSRPQTPTEILFSPEPAPAPAPFRRGANDDELEVGEEGMGEKEMELYLERTSRNSSNGARRNVAVGEGKGGKAFAFPGPTSGVVDSPGALQLETGAAVMDQTAAIIPNAAASTPGLSALNQTAPTNTSTPNTESSILFPASASSPETPAGLVPIPG</sequence>
<protein>
    <submittedName>
        <fullName evidence="2">Translation initiation factor IF-2, N-terminal region</fullName>
    </submittedName>
</protein>
<feature type="region of interest" description="Disordered" evidence="1">
    <location>
        <begin position="462"/>
        <end position="504"/>
    </location>
</feature>
<dbReference type="AlphaFoldDB" id="A0A8H7M7C6"/>
<dbReference type="EMBL" id="JACYCF010000007">
    <property type="protein sequence ID" value="KAF8755990.1"/>
    <property type="molecule type" value="Genomic_DNA"/>
</dbReference>
<evidence type="ECO:0000313" key="2">
    <source>
        <dbReference type="EMBL" id="KAF8755990.1"/>
    </source>
</evidence>
<dbReference type="Proteomes" id="UP000614334">
    <property type="component" value="Unassembled WGS sequence"/>
</dbReference>
<accession>A0A8H7M7C6</accession>
<feature type="compositionally biased region" description="Low complexity" evidence="1">
    <location>
        <begin position="96"/>
        <end position="115"/>
    </location>
</feature>